<dbReference type="EMBL" id="GBRH01251092">
    <property type="protein sequence ID" value="JAD46803.1"/>
    <property type="molecule type" value="Transcribed_RNA"/>
</dbReference>
<name>A0A0A9AA43_ARUDO</name>
<dbReference type="AlphaFoldDB" id="A0A0A9AA43"/>
<evidence type="ECO:0000313" key="2">
    <source>
        <dbReference type="EMBL" id="JAD46803.1"/>
    </source>
</evidence>
<reference evidence="2" key="2">
    <citation type="journal article" date="2015" name="Data Brief">
        <title>Shoot transcriptome of the giant reed, Arundo donax.</title>
        <authorList>
            <person name="Barrero R.A."/>
            <person name="Guerrero F.D."/>
            <person name="Moolhuijzen P."/>
            <person name="Goolsby J.A."/>
            <person name="Tidwell J."/>
            <person name="Bellgard S.E."/>
            <person name="Bellgard M.I."/>
        </authorList>
    </citation>
    <scope>NUCLEOTIDE SEQUENCE</scope>
    <source>
        <tissue evidence="2">Shoot tissue taken approximately 20 cm above the soil surface</tissue>
    </source>
</reference>
<sequence>MPRIKDVLNVDSTSQDPKNAESMRISSLSSDDTYKVVSDAKAEVEKLGRMELVSATLFDFVGPRDQDINTYGKGDANGRKLTKVSSIATRRFSYLEKLEHLGGTRSPISRH</sequence>
<protein>
    <submittedName>
        <fullName evidence="2">Uncharacterized protein</fullName>
    </submittedName>
</protein>
<accession>A0A0A9AA43</accession>
<proteinExistence type="predicted"/>
<reference evidence="2" key="1">
    <citation type="submission" date="2014-09" db="EMBL/GenBank/DDBJ databases">
        <authorList>
            <person name="Magalhaes I.L.F."/>
            <person name="Oliveira U."/>
            <person name="Santos F.R."/>
            <person name="Vidigal T.H.D.A."/>
            <person name="Brescovit A.D."/>
            <person name="Santos A.J."/>
        </authorList>
    </citation>
    <scope>NUCLEOTIDE SEQUENCE</scope>
    <source>
        <tissue evidence="2">Shoot tissue taken approximately 20 cm above the soil surface</tissue>
    </source>
</reference>
<organism evidence="2">
    <name type="scientific">Arundo donax</name>
    <name type="common">Giant reed</name>
    <name type="synonym">Donax arundinaceus</name>
    <dbReference type="NCBI Taxonomy" id="35708"/>
    <lineage>
        <taxon>Eukaryota</taxon>
        <taxon>Viridiplantae</taxon>
        <taxon>Streptophyta</taxon>
        <taxon>Embryophyta</taxon>
        <taxon>Tracheophyta</taxon>
        <taxon>Spermatophyta</taxon>
        <taxon>Magnoliopsida</taxon>
        <taxon>Liliopsida</taxon>
        <taxon>Poales</taxon>
        <taxon>Poaceae</taxon>
        <taxon>PACMAD clade</taxon>
        <taxon>Arundinoideae</taxon>
        <taxon>Arundineae</taxon>
        <taxon>Arundo</taxon>
    </lineage>
</organism>
<evidence type="ECO:0000256" key="1">
    <source>
        <dbReference type="SAM" id="MobiDB-lite"/>
    </source>
</evidence>
<feature type="region of interest" description="Disordered" evidence="1">
    <location>
        <begin position="1"/>
        <end position="27"/>
    </location>
</feature>